<dbReference type="AlphaFoldDB" id="A0A418YEE8"/>
<keyword evidence="2" id="KW-1185">Reference proteome</keyword>
<evidence type="ECO:0000313" key="1">
    <source>
        <dbReference type="EMBL" id="RJG47533.1"/>
    </source>
</evidence>
<dbReference type="RefSeq" id="WP_119910686.1">
    <property type="nucleotide sequence ID" value="NZ_QZCH01000012.1"/>
</dbReference>
<sequence>MATISISRLVTPSGTFRLEGQLIENQKVELNQIDMMGTDGWFSLDLNNRQVQSVVKDITPAILTWAASTP</sequence>
<gene>
    <name evidence="1" type="ORF">D1Z90_10355</name>
</gene>
<organism evidence="1 2">
    <name type="scientific">Motilimonas pumila</name>
    <dbReference type="NCBI Taxonomy" id="2303987"/>
    <lineage>
        <taxon>Bacteria</taxon>
        <taxon>Pseudomonadati</taxon>
        <taxon>Pseudomonadota</taxon>
        <taxon>Gammaproteobacteria</taxon>
        <taxon>Alteromonadales</taxon>
        <taxon>Alteromonadales genera incertae sedis</taxon>
        <taxon>Motilimonas</taxon>
    </lineage>
</organism>
<reference evidence="1 2" key="2">
    <citation type="submission" date="2019-01" db="EMBL/GenBank/DDBJ databases">
        <title>Motilimonas pumilus sp. nov., isolated from the gut of sea cucumber (Apostichopus japonicus).</title>
        <authorList>
            <person name="Wang F.-Q."/>
            <person name="Ren L.-H."/>
            <person name="Lin Y.-W."/>
            <person name="Sun G.-H."/>
            <person name="Du Z.-J."/>
            <person name="Zhao J.-X."/>
            <person name="Liu X.-J."/>
            <person name="Liu L.-J."/>
        </authorList>
    </citation>
    <scope>NUCLEOTIDE SEQUENCE [LARGE SCALE GENOMIC DNA]</scope>
    <source>
        <strain evidence="1 2">PLHSC7-2</strain>
    </source>
</reference>
<dbReference type="Proteomes" id="UP000283255">
    <property type="component" value="Unassembled WGS sequence"/>
</dbReference>
<dbReference type="EMBL" id="QZCH01000012">
    <property type="protein sequence ID" value="RJG47533.1"/>
    <property type="molecule type" value="Genomic_DNA"/>
</dbReference>
<evidence type="ECO:0000313" key="2">
    <source>
        <dbReference type="Proteomes" id="UP000283255"/>
    </source>
</evidence>
<name>A0A418YEE8_9GAMM</name>
<accession>A0A418YEE8</accession>
<proteinExistence type="predicted"/>
<dbReference type="OrthoDB" id="5918584at2"/>
<protein>
    <submittedName>
        <fullName evidence="1">Uncharacterized protein</fullName>
    </submittedName>
</protein>
<comment type="caution">
    <text evidence="1">The sequence shown here is derived from an EMBL/GenBank/DDBJ whole genome shotgun (WGS) entry which is preliminary data.</text>
</comment>
<reference evidence="1 2" key="1">
    <citation type="submission" date="2018-09" db="EMBL/GenBank/DDBJ databases">
        <authorList>
            <person name="Wang F."/>
        </authorList>
    </citation>
    <scope>NUCLEOTIDE SEQUENCE [LARGE SCALE GENOMIC DNA]</scope>
    <source>
        <strain evidence="1 2">PLHSC7-2</strain>
    </source>
</reference>